<feature type="compositionally biased region" description="Polar residues" evidence="1">
    <location>
        <begin position="236"/>
        <end position="259"/>
    </location>
</feature>
<protein>
    <submittedName>
        <fullName evidence="2">Uncharacterized protein</fullName>
    </submittedName>
</protein>
<feature type="region of interest" description="Disordered" evidence="1">
    <location>
        <begin position="533"/>
        <end position="562"/>
    </location>
</feature>
<evidence type="ECO:0000313" key="2">
    <source>
        <dbReference type="EMBL" id="KAF9029385.1"/>
    </source>
</evidence>
<dbReference type="OrthoDB" id="3124816at2759"/>
<feature type="region of interest" description="Disordered" evidence="1">
    <location>
        <begin position="574"/>
        <end position="618"/>
    </location>
</feature>
<feature type="compositionally biased region" description="Polar residues" evidence="1">
    <location>
        <begin position="574"/>
        <end position="602"/>
    </location>
</feature>
<feature type="region of interest" description="Disordered" evidence="1">
    <location>
        <begin position="51"/>
        <end position="73"/>
    </location>
</feature>
<evidence type="ECO:0000256" key="1">
    <source>
        <dbReference type="SAM" id="MobiDB-lite"/>
    </source>
</evidence>
<dbReference type="AlphaFoldDB" id="A0A9P5P4I9"/>
<feature type="compositionally biased region" description="Polar residues" evidence="1">
    <location>
        <begin position="542"/>
        <end position="559"/>
    </location>
</feature>
<accession>A0A9P5P4I9</accession>
<keyword evidence="3" id="KW-1185">Reference proteome</keyword>
<organism evidence="2 3">
    <name type="scientific">Rhodocollybia butyracea</name>
    <dbReference type="NCBI Taxonomy" id="206335"/>
    <lineage>
        <taxon>Eukaryota</taxon>
        <taxon>Fungi</taxon>
        <taxon>Dikarya</taxon>
        <taxon>Basidiomycota</taxon>
        <taxon>Agaricomycotina</taxon>
        <taxon>Agaricomycetes</taxon>
        <taxon>Agaricomycetidae</taxon>
        <taxon>Agaricales</taxon>
        <taxon>Marasmiineae</taxon>
        <taxon>Omphalotaceae</taxon>
        <taxon>Rhodocollybia</taxon>
    </lineage>
</organism>
<dbReference type="Proteomes" id="UP000772434">
    <property type="component" value="Unassembled WGS sequence"/>
</dbReference>
<feature type="region of interest" description="Disordered" evidence="1">
    <location>
        <begin position="234"/>
        <end position="259"/>
    </location>
</feature>
<comment type="caution">
    <text evidence="2">The sequence shown here is derived from an EMBL/GenBank/DDBJ whole genome shotgun (WGS) entry which is preliminary data.</text>
</comment>
<reference evidence="2" key="1">
    <citation type="submission" date="2020-11" db="EMBL/GenBank/DDBJ databases">
        <authorList>
            <consortium name="DOE Joint Genome Institute"/>
            <person name="Ahrendt S."/>
            <person name="Riley R."/>
            <person name="Andreopoulos W."/>
            <person name="Labutti K."/>
            <person name="Pangilinan J."/>
            <person name="Ruiz-Duenas F.J."/>
            <person name="Barrasa J.M."/>
            <person name="Sanchez-Garcia M."/>
            <person name="Camarero S."/>
            <person name="Miyauchi S."/>
            <person name="Serrano A."/>
            <person name="Linde D."/>
            <person name="Babiker R."/>
            <person name="Drula E."/>
            <person name="Ayuso-Fernandez I."/>
            <person name="Pacheco R."/>
            <person name="Padilla G."/>
            <person name="Ferreira P."/>
            <person name="Barriuso J."/>
            <person name="Kellner H."/>
            <person name="Castanera R."/>
            <person name="Alfaro M."/>
            <person name="Ramirez L."/>
            <person name="Pisabarro A.G."/>
            <person name="Kuo A."/>
            <person name="Tritt A."/>
            <person name="Lipzen A."/>
            <person name="He G."/>
            <person name="Yan M."/>
            <person name="Ng V."/>
            <person name="Cullen D."/>
            <person name="Martin F."/>
            <person name="Rosso M.-N."/>
            <person name="Henrissat B."/>
            <person name="Hibbett D."/>
            <person name="Martinez A.T."/>
            <person name="Grigoriev I.V."/>
        </authorList>
    </citation>
    <scope>NUCLEOTIDE SEQUENCE</scope>
    <source>
        <strain evidence="2">AH 40177</strain>
    </source>
</reference>
<proteinExistence type="predicted"/>
<gene>
    <name evidence="2" type="ORF">BDP27DRAFT_1436651</name>
</gene>
<evidence type="ECO:0000313" key="3">
    <source>
        <dbReference type="Proteomes" id="UP000772434"/>
    </source>
</evidence>
<feature type="region of interest" description="Disordered" evidence="1">
    <location>
        <begin position="129"/>
        <end position="152"/>
    </location>
</feature>
<name>A0A9P5P4I9_9AGAR</name>
<dbReference type="EMBL" id="JADNRY010000709">
    <property type="protein sequence ID" value="KAF9029385.1"/>
    <property type="molecule type" value="Genomic_DNA"/>
</dbReference>
<sequence length="618" mass="70110">MATTTRTREEIDETTQQSTSYPVYVVTPNSSNIQRVIDRSRQAEATENTPLYFPERGRPLGRNPRNRSMSLSPTRLRAARLSALGTNPAPEEPECSLRHQYYTRESAGIPIRPESHQRDLHTELQDQIDTSDHRSMKSPHRSPISLHSSDRQTLTDLQESIQEVPRTPTHMLFQRISPVFQTPETPSVFNQVTQQPELLTEDRISEVVVYPQEQEVELTRSLFHNIQGQGPFRENFTFSNTSIHHSTPRNNNTSANRPQTYSEQYRSIMNESPYAPGVITPLSSPREPLNVTQSDFPELRDRDGYRRSRDQLHATAHLIRDLLVRLGINNQTDRTAVGWLRVLETLATTPLSNMPINLANNIREPRNAGLLNHYVHIIRGQPYRDIVENSDWLSIIPNLSSRPPTHDESPRQRILRLRANLEMLTPEPVVSGTSSDDGRRRNQLDEAMQLGFGNLTSRARALLLRVGFALNLNRTPIGWLRALREVANVNDDTFTPELSQVFQGDNIDQILTLERESNRPEFNVILDNSLYPSELIPPTPSDNPRQGGISNSSSGSDTPYQMLDGQWLNLPQVRENSLTSAEGQTQRSSPTYVETPQNPAQQDDSEGHPLGTQTTHHT</sequence>